<name>A0A1W6D006_9RHOB</name>
<dbReference type="EMBL" id="CP020612">
    <property type="protein sequence ID" value="ARJ70369.1"/>
    <property type="molecule type" value="Genomic_DNA"/>
</dbReference>
<evidence type="ECO:0000313" key="2">
    <source>
        <dbReference type="Proteomes" id="UP000193017"/>
    </source>
</evidence>
<evidence type="ECO:0000313" key="1">
    <source>
        <dbReference type="EMBL" id="ARJ70369.1"/>
    </source>
</evidence>
<dbReference type="Proteomes" id="UP000193017">
    <property type="component" value="Chromosome"/>
</dbReference>
<keyword evidence="2" id="KW-1185">Reference proteome</keyword>
<dbReference type="AlphaFoldDB" id="A0A1W6D006"/>
<sequence>MIPDAYELKRILRTQRACFWSSDLLEAAEFAPIYSFDDQAAFDSDAVDQAMTSVLSGPVRLPHPAVIFEVREQRPAPSGLIVCARQNGDIVEAVFLMHRRAPRGWTDCLVRVWLHPDGMAEIEGNPAERADQTIRGHGEVAAGIVWRALTILGAAPDIRDQKVSVAKRSRLTREGVRGWFWHQVAIDLARLRAAIPPQGGSHASPRWHLRRGHWRQLADGRRVFVRQCEVGDPTRGGVVKDYTVEVQGHE</sequence>
<dbReference type="STRING" id="1945662.B0A89_12760"/>
<accession>A0A1W6D006</accession>
<dbReference type="RefSeq" id="WP_085378424.1">
    <property type="nucleotide sequence ID" value="NZ_CP020612.1"/>
</dbReference>
<protein>
    <submittedName>
        <fullName evidence="1">Uncharacterized protein</fullName>
    </submittedName>
</protein>
<gene>
    <name evidence="1" type="ORF">B0A89_12760</name>
</gene>
<organism evidence="1 2">
    <name type="scientific">Paracoccus contaminans</name>
    <dbReference type="NCBI Taxonomy" id="1945662"/>
    <lineage>
        <taxon>Bacteria</taxon>
        <taxon>Pseudomonadati</taxon>
        <taxon>Pseudomonadota</taxon>
        <taxon>Alphaproteobacteria</taxon>
        <taxon>Rhodobacterales</taxon>
        <taxon>Paracoccaceae</taxon>
        <taxon>Paracoccus</taxon>
    </lineage>
</organism>
<dbReference type="OrthoDB" id="7764054at2"/>
<dbReference type="KEGG" id="pcon:B0A89_12760"/>
<reference evidence="1 2" key="1">
    <citation type="submission" date="2017-03" db="EMBL/GenBank/DDBJ databases">
        <title>Genome sequence of Paracoccus contaminans isolated from a water microcosm.</title>
        <authorList>
            <person name="Aurass P."/>
            <person name="Karste S."/>
            <person name="Trost E."/>
            <person name="Glaeser S.P."/>
            <person name="Kaempfer P."/>
            <person name="Flieger A."/>
        </authorList>
    </citation>
    <scope>NUCLEOTIDE SEQUENCE [LARGE SCALE GENOMIC DNA]</scope>
    <source>
        <strain evidence="2">RKI 16-01929T\LMG 29738T\CCM 8701T\CIP 111112T</strain>
    </source>
</reference>
<proteinExistence type="predicted"/>